<dbReference type="Proteomes" id="UP000236725">
    <property type="component" value="Unassembled WGS sequence"/>
</dbReference>
<keyword evidence="2" id="KW-1185">Reference proteome</keyword>
<dbReference type="AlphaFoldDB" id="A0A8G2BVB9"/>
<dbReference type="RefSeq" id="WP_146059451.1">
    <property type="nucleotide sequence ID" value="NZ_FNVS01000005.1"/>
</dbReference>
<organism evidence="1 2">
    <name type="scientific">Parabacteroides chinchillae</name>
    <dbReference type="NCBI Taxonomy" id="871327"/>
    <lineage>
        <taxon>Bacteria</taxon>
        <taxon>Pseudomonadati</taxon>
        <taxon>Bacteroidota</taxon>
        <taxon>Bacteroidia</taxon>
        <taxon>Bacteroidales</taxon>
        <taxon>Tannerellaceae</taxon>
        <taxon>Parabacteroides</taxon>
    </lineage>
</organism>
<sequence>MKRVFLILFAVLSIQLVKSIELEPRAGIGGVYEWGLHAGAYVSFPVSNVFAIQTGGLLYSGDNWKNSSSKWNIGLNIPVYASFRLPVSETTNIRLSAGPYVGIASLGQLGFSAETGVEVKKVYIGAAIFQNCLNKKDTQVGISVGYKFAL</sequence>
<protein>
    <recommendedName>
        <fullName evidence="3">Outer membrane protein beta-barrel domain-containing protein</fullName>
    </recommendedName>
</protein>
<comment type="caution">
    <text evidence="1">The sequence shown here is derived from an EMBL/GenBank/DDBJ whole genome shotgun (WGS) entry which is preliminary data.</text>
</comment>
<gene>
    <name evidence="1" type="ORF">SAMN05444001_10581</name>
</gene>
<evidence type="ECO:0000313" key="1">
    <source>
        <dbReference type="EMBL" id="SEF71122.1"/>
    </source>
</evidence>
<evidence type="ECO:0000313" key="2">
    <source>
        <dbReference type="Proteomes" id="UP000236725"/>
    </source>
</evidence>
<proteinExistence type="predicted"/>
<name>A0A8G2BVB9_9BACT</name>
<dbReference type="EMBL" id="FNVS01000005">
    <property type="protein sequence ID" value="SEF71122.1"/>
    <property type="molecule type" value="Genomic_DNA"/>
</dbReference>
<accession>A0A8G2BVB9</accession>
<reference evidence="1 2" key="1">
    <citation type="submission" date="2016-10" db="EMBL/GenBank/DDBJ databases">
        <authorList>
            <person name="Varghese N."/>
            <person name="Submissions S."/>
        </authorList>
    </citation>
    <scope>NUCLEOTIDE SEQUENCE [LARGE SCALE GENOMIC DNA]</scope>
    <source>
        <strain evidence="1 2">DSM 29073</strain>
    </source>
</reference>
<evidence type="ECO:0008006" key="3">
    <source>
        <dbReference type="Google" id="ProtNLM"/>
    </source>
</evidence>